<dbReference type="GO" id="GO:0000287">
    <property type="term" value="F:magnesium ion binding"/>
    <property type="evidence" value="ECO:0007669"/>
    <property type="project" value="UniProtKB-UniRule"/>
</dbReference>
<dbReference type="InterPro" id="IPR002313">
    <property type="entry name" value="Lys-tRNA-ligase_II"/>
</dbReference>
<keyword evidence="3 7" id="KW-0547">Nucleotide-binding</keyword>
<sequence>MTDAPRTPDPIEPPAETDVDLDIDAEAGTADPEQVRVRKEKRERLLAQGIEPYPVEVPVTTTVEAVRAGYAHLEQGQETDDVVGVAGRVVHLRNTGKLCFVSITDGEGRTLQVMLSLAEVGEESLAAFKTDIDLGDFLFASGRVISSRRGELSIMASTWQLASKALRPLPTMHKETSEETRVRRRYLDLIARPDARDMVRVRAGVMRSLRESFHDRGYLEVETPTLQTLAGGAAARPFVTHMNAFDVALYLRIATELFLKQAVVGGVDRVYEIGRNFRNEGVDSSHSPEFSAMEAYEAWTDYDGIADMTRGLVQEAAQNVFGTTELTLADGSPYDVGGEWAQVSLYDAVSHALGEEITPQVPLAELQRHAAALGLDVSGRAPTPGKVAEELFEHLVGDHLHAPTFVRDFPVDTSPLTRAHRSKPGVTEKWDLYIRGFELATGYSELIDPVVQRQRFEAQALLAAAGDPEAMRLDEDFLRAVEHALPPMGGMGMGVDRLLMALTGRGIRETILFPLIKPTSSGAPAHRA</sequence>
<evidence type="ECO:0000256" key="9">
    <source>
        <dbReference type="SAM" id="MobiDB-lite"/>
    </source>
</evidence>
<dbReference type="InterPro" id="IPR004364">
    <property type="entry name" value="Aa-tRNA-synt_II"/>
</dbReference>
<dbReference type="EC" id="6.1.1.6" evidence="7"/>
<keyword evidence="1 7" id="KW-0436">Ligase</keyword>
<evidence type="ECO:0000259" key="10">
    <source>
        <dbReference type="PROSITE" id="PS50862"/>
    </source>
</evidence>
<comment type="subunit">
    <text evidence="7">Homodimer.</text>
</comment>
<dbReference type="Pfam" id="PF00152">
    <property type="entry name" value="tRNA-synt_2"/>
    <property type="match status" value="1"/>
</dbReference>
<dbReference type="OrthoDB" id="9801152at2"/>
<evidence type="ECO:0000256" key="8">
    <source>
        <dbReference type="RuleBase" id="RU000336"/>
    </source>
</evidence>
<evidence type="ECO:0000256" key="5">
    <source>
        <dbReference type="ARBA" id="ARBA00023146"/>
    </source>
</evidence>
<reference evidence="11 12" key="1">
    <citation type="submission" date="2018-11" db="EMBL/GenBank/DDBJ databases">
        <title>Complete genome sequencing of the Actinobacteria Serinibacter sp. K3-2.</title>
        <authorList>
            <person name="Rakitin A.L."/>
            <person name="Beletsky A.V."/>
            <person name="Mardanov A.V."/>
            <person name="Ravin N.V."/>
            <person name="Gromova A.S."/>
            <person name="Filippova S.N."/>
            <person name="Gal'Chenko V.F."/>
        </authorList>
    </citation>
    <scope>NUCLEOTIDE SEQUENCE [LARGE SCALE GENOMIC DNA]</scope>
    <source>
        <strain evidence="11 12">K3-2</strain>
    </source>
</reference>
<comment type="subcellular location">
    <subcellularLocation>
        <location evidence="7">Cytoplasm</location>
    </subcellularLocation>
</comment>
<dbReference type="CDD" id="cd04322">
    <property type="entry name" value="LysRS_N"/>
    <property type="match status" value="1"/>
</dbReference>
<evidence type="ECO:0000313" key="12">
    <source>
        <dbReference type="Proteomes" id="UP000297318"/>
    </source>
</evidence>
<dbReference type="PANTHER" id="PTHR42918:SF15">
    <property type="entry name" value="LYSINE--TRNA LIGASE, CHLOROPLASTIC_MITOCHONDRIAL"/>
    <property type="match status" value="1"/>
</dbReference>
<dbReference type="NCBIfam" id="NF001756">
    <property type="entry name" value="PRK00484.1"/>
    <property type="match status" value="1"/>
</dbReference>
<evidence type="ECO:0000256" key="3">
    <source>
        <dbReference type="ARBA" id="ARBA00022741"/>
    </source>
</evidence>
<keyword evidence="7 8" id="KW-0460">Magnesium</keyword>
<comment type="similarity">
    <text evidence="7">Belongs to the class-II aminoacyl-tRNA synthetase family.</text>
</comment>
<gene>
    <name evidence="7" type="primary">lysS</name>
    <name evidence="11" type="ORF">SERN_0667</name>
</gene>
<dbReference type="InterPro" id="IPR044136">
    <property type="entry name" value="Lys-tRNA-ligase_II_N"/>
</dbReference>
<dbReference type="NCBIfam" id="TIGR00499">
    <property type="entry name" value="lysS_bact"/>
    <property type="match status" value="1"/>
</dbReference>
<dbReference type="AlphaFoldDB" id="A0A4Z1E312"/>
<organism evidence="11 12">
    <name type="scientific">Serinibacter arcticus</name>
    <dbReference type="NCBI Taxonomy" id="1655435"/>
    <lineage>
        <taxon>Bacteria</taxon>
        <taxon>Bacillati</taxon>
        <taxon>Actinomycetota</taxon>
        <taxon>Actinomycetes</taxon>
        <taxon>Micrococcales</taxon>
        <taxon>Beutenbergiaceae</taxon>
        <taxon>Serinibacter</taxon>
    </lineage>
</organism>
<dbReference type="InterPro" id="IPR004365">
    <property type="entry name" value="NA-bd_OB_tRNA"/>
</dbReference>
<keyword evidence="5 7" id="KW-0030">Aminoacyl-tRNA synthetase</keyword>
<keyword evidence="7" id="KW-0648">Protein biosynthesis</keyword>
<accession>A0A4Z1E312</accession>
<dbReference type="Pfam" id="PF01336">
    <property type="entry name" value="tRNA_anti-codon"/>
    <property type="match status" value="1"/>
</dbReference>
<dbReference type="PROSITE" id="PS50862">
    <property type="entry name" value="AA_TRNA_LIGASE_II"/>
    <property type="match status" value="1"/>
</dbReference>
<name>A0A4Z1E312_9MICO</name>
<feature type="compositionally biased region" description="Acidic residues" evidence="9">
    <location>
        <begin position="15"/>
        <end position="25"/>
    </location>
</feature>
<keyword evidence="12" id="KW-1185">Reference proteome</keyword>
<dbReference type="InterPro" id="IPR018149">
    <property type="entry name" value="Lys-tRNA-synth_II_C"/>
</dbReference>
<keyword evidence="4 7" id="KW-0067">ATP-binding</keyword>
<comment type="catalytic activity">
    <reaction evidence="6 7 8">
        <text>tRNA(Lys) + L-lysine + ATP = L-lysyl-tRNA(Lys) + AMP + diphosphate</text>
        <dbReference type="Rhea" id="RHEA:20792"/>
        <dbReference type="Rhea" id="RHEA-COMP:9696"/>
        <dbReference type="Rhea" id="RHEA-COMP:9697"/>
        <dbReference type="ChEBI" id="CHEBI:30616"/>
        <dbReference type="ChEBI" id="CHEBI:32551"/>
        <dbReference type="ChEBI" id="CHEBI:33019"/>
        <dbReference type="ChEBI" id="CHEBI:78442"/>
        <dbReference type="ChEBI" id="CHEBI:78529"/>
        <dbReference type="ChEBI" id="CHEBI:456215"/>
        <dbReference type="EC" id="6.1.1.6"/>
    </reaction>
</comment>
<dbReference type="SUPFAM" id="SSF55681">
    <property type="entry name" value="Class II aaRS and biotin synthetases"/>
    <property type="match status" value="1"/>
</dbReference>
<evidence type="ECO:0000256" key="2">
    <source>
        <dbReference type="ARBA" id="ARBA00022723"/>
    </source>
</evidence>
<proteinExistence type="inferred from homology"/>
<feature type="region of interest" description="Disordered" evidence="9">
    <location>
        <begin position="1"/>
        <end position="36"/>
    </location>
</feature>
<evidence type="ECO:0000256" key="7">
    <source>
        <dbReference type="HAMAP-Rule" id="MF_00252"/>
    </source>
</evidence>
<dbReference type="PRINTS" id="PR00982">
    <property type="entry name" value="TRNASYNTHLYS"/>
</dbReference>
<keyword evidence="2 7" id="KW-0479">Metal-binding</keyword>
<dbReference type="GO" id="GO:0006430">
    <property type="term" value="P:lysyl-tRNA aminoacylation"/>
    <property type="evidence" value="ECO:0007669"/>
    <property type="project" value="UniProtKB-UniRule"/>
</dbReference>
<dbReference type="InterPro" id="IPR012340">
    <property type="entry name" value="NA-bd_OB-fold"/>
</dbReference>
<evidence type="ECO:0000256" key="1">
    <source>
        <dbReference type="ARBA" id="ARBA00022598"/>
    </source>
</evidence>
<dbReference type="Proteomes" id="UP000297318">
    <property type="component" value="Unassembled WGS sequence"/>
</dbReference>
<evidence type="ECO:0000256" key="6">
    <source>
        <dbReference type="ARBA" id="ARBA00048573"/>
    </source>
</evidence>
<dbReference type="GO" id="GO:0004824">
    <property type="term" value="F:lysine-tRNA ligase activity"/>
    <property type="evidence" value="ECO:0007669"/>
    <property type="project" value="UniProtKB-UniRule"/>
</dbReference>
<comment type="caution">
    <text evidence="11">The sequence shown here is derived from an EMBL/GenBank/DDBJ whole genome shotgun (WGS) entry which is preliminary data.</text>
</comment>
<comment type="cofactor">
    <cofactor evidence="7 8">
        <name>Mg(2+)</name>
        <dbReference type="ChEBI" id="CHEBI:18420"/>
    </cofactor>
    <text evidence="7 8">Binds 3 Mg(2+) ions per subunit.</text>
</comment>
<evidence type="ECO:0000313" key="11">
    <source>
        <dbReference type="EMBL" id="TGO06475.1"/>
    </source>
</evidence>
<dbReference type="GO" id="GO:0005829">
    <property type="term" value="C:cytosol"/>
    <property type="evidence" value="ECO:0007669"/>
    <property type="project" value="TreeGrafter"/>
</dbReference>
<dbReference type="PANTHER" id="PTHR42918">
    <property type="entry name" value="LYSYL-TRNA SYNTHETASE"/>
    <property type="match status" value="1"/>
</dbReference>
<protein>
    <recommendedName>
        <fullName evidence="7">Lysine--tRNA ligase</fullName>
        <ecNumber evidence="7">6.1.1.6</ecNumber>
    </recommendedName>
    <alternativeName>
        <fullName evidence="7">Lysyl-tRNA synthetase</fullName>
        <shortName evidence="7">LysRS</shortName>
    </alternativeName>
</protein>
<dbReference type="HAMAP" id="MF_00252">
    <property type="entry name" value="Lys_tRNA_synth_class2"/>
    <property type="match status" value="1"/>
</dbReference>
<keyword evidence="7" id="KW-0963">Cytoplasm</keyword>
<feature type="binding site" evidence="7">
    <location>
        <position position="438"/>
    </location>
    <ligand>
        <name>Mg(2+)</name>
        <dbReference type="ChEBI" id="CHEBI:18420"/>
        <label>2</label>
    </ligand>
</feature>
<dbReference type="Gene3D" id="3.30.930.10">
    <property type="entry name" value="Bira Bifunctional Protein, Domain 2"/>
    <property type="match status" value="1"/>
</dbReference>
<feature type="binding site" evidence="7">
    <location>
        <position position="438"/>
    </location>
    <ligand>
        <name>Mg(2+)</name>
        <dbReference type="ChEBI" id="CHEBI:18420"/>
        <label>1</label>
    </ligand>
</feature>
<dbReference type="InterPro" id="IPR045864">
    <property type="entry name" value="aa-tRNA-synth_II/BPL/LPL"/>
</dbReference>
<feature type="domain" description="Aminoacyl-transfer RNA synthetases class-II family profile" evidence="10">
    <location>
        <begin position="200"/>
        <end position="518"/>
    </location>
</feature>
<dbReference type="InterPro" id="IPR006195">
    <property type="entry name" value="aa-tRNA-synth_II"/>
</dbReference>
<dbReference type="RefSeq" id="WP_135848669.1">
    <property type="nucleotide sequence ID" value="NZ_RHPJ01000001.1"/>
</dbReference>
<dbReference type="EMBL" id="RHPJ01000001">
    <property type="protein sequence ID" value="TGO06475.1"/>
    <property type="molecule type" value="Genomic_DNA"/>
</dbReference>
<dbReference type="GO" id="GO:0000049">
    <property type="term" value="F:tRNA binding"/>
    <property type="evidence" value="ECO:0007669"/>
    <property type="project" value="TreeGrafter"/>
</dbReference>
<evidence type="ECO:0000256" key="4">
    <source>
        <dbReference type="ARBA" id="ARBA00022840"/>
    </source>
</evidence>
<dbReference type="Gene3D" id="2.40.50.140">
    <property type="entry name" value="Nucleic acid-binding proteins"/>
    <property type="match status" value="1"/>
</dbReference>
<dbReference type="GO" id="GO:0005524">
    <property type="term" value="F:ATP binding"/>
    <property type="evidence" value="ECO:0007669"/>
    <property type="project" value="UniProtKB-UniRule"/>
</dbReference>
<feature type="binding site" evidence="7">
    <location>
        <position position="431"/>
    </location>
    <ligand>
        <name>Mg(2+)</name>
        <dbReference type="ChEBI" id="CHEBI:18420"/>
        <label>1</label>
    </ligand>
</feature>
<dbReference type="SUPFAM" id="SSF50249">
    <property type="entry name" value="Nucleic acid-binding proteins"/>
    <property type="match status" value="1"/>
</dbReference>